<evidence type="ECO:0000313" key="1">
    <source>
        <dbReference type="EMBL" id="SNY86681.1"/>
    </source>
</evidence>
<dbReference type="EMBL" id="OBEG01000003">
    <property type="protein sequence ID" value="SNY86681.1"/>
    <property type="molecule type" value="Genomic_DNA"/>
</dbReference>
<proteinExistence type="predicted"/>
<dbReference type="AlphaFoldDB" id="A0A285LTK4"/>
<organism evidence="1 2">
    <name type="scientific">Nocardia amikacinitolerans</name>
    <dbReference type="NCBI Taxonomy" id="756689"/>
    <lineage>
        <taxon>Bacteria</taxon>
        <taxon>Bacillati</taxon>
        <taxon>Actinomycetota</taxon>
        <taxon>Actinomycetes</taxon>
        <taxon>Mycobacteriales</taxon>
        <taxon>Nocardiaceae</taxon>
        <taxon>Nocardia</taxon>
    </lineage>
</organism>
<dbReference type="Proteomes" id="UP000219565">
    <property type="component" value="Unassembled WGS sequence"/>
</dbReference>
<dbReference type="STRING" id="1379680.GCA_001612615_03223"/>
<evidence type="ECO:0000313" key="2">
    <source>
        <dbReference type="Proteomes" id="UP000219565"/>
    </source>
</evidence>
<reference evidence="1 2" key="1">
    <citation type="submission" date="2017-09" db="EMBL/GenBank/DDBJ databases">
        <authorList>
            <person name="Ehlers B."/>
            <person name="Leendertz F.H."/>
        </authorList>
    </citation>
    <scope>NUCLEOTIDE SEQUENCE [LARGE SCALE GENOMIC DNA]</scope>
    <source>
        <strain evidence="1 2">DSM 45537</strain>
    </source>
</reference>
<accession>A0A285LTK4</accession>
<name>A0A285LTK4_9NOCA</name>
<keyword evidence="2" id="KW-1185">Reference proteome</keyword>
<sequence length="322" mass="34332">MAKGRCQFVLTVAMVTLLTGLCCALAMAPKWALPKIRAAQHVSTENLGQAPADDPRLAAVRRTLEPFGPIETLRVPGGDGTESLVVGHPGHRAELEVLARELPAATAAITELWGPDWAQSALVVVAANPSEFAALVRAGAEMPREVAAASVADPFVRGSQPTGQRVVFSPDAGRRLSPDGLRTLLRHELTHIAARAVTVDGAPQWMLEGFAEYAAHRGEGHAFADIAPTVDAALRAGTLPADLPRDTAFAGGTAVAAYEEAWTVSAFVAEKYDEHRLVELYRRIAADRLDAAGEDRVLREVLGVGRADFVADWRAWLSAQAM</sequence>
<evidence type="ECO:0008006" key="3">
    <source>
        <dbReference type="Google" id="ProtNLM"/>
    </source>
</evidence>
<gene>
    <name evidence="1" type="ORF">SAMN04244553_3844</name>
</gene>
<protein>
    <recommendedName>
        <fullName evidence="3">Peptidase MA superfamily protein</fullName>
    </recommendedName>
</protein>